<dbReference type="Pfam" id="PF13384">
    <property type="entry name" value="HTH_23"/>
    <property type="match status" value="1"/>
</dbReference>
<dbReference type="EMBL" id="WBKG01000043">
    <property type="protein sequence ID" value="KAB1979258.1"/>
    <property type="molecule type" value="Genomic_DNA"/>
</dbReference>
<protein>
    <submittedName>
        <fullName evidence="1">Uncharacterized protein</fullName>
    </submittedName>
</protein>
<dbReference type="InterPro" id="IPR036388">
    <property type="entry name" value="WH-like_DNA-bd_sf"/>
</dbReference>
<reference evidence="1 2" key="1">
    <citation type="submission" date="2019-09" db="EMBL/GenBank/DDBJ databases">
        <title>Isolation and identification of active actinomycetes.</title>
        <authorList>
            <person name="Yu Z."/>
            <person name="Han C."/>
            <person name="Yu B."/>
        </authorList>
    </citation>
    <scope>NUCLEOTIDE SEQUENCE [LARGE SCALE GENOMIC DNA]</scope>
    <source>
        <strain evidence="1 2">NEAU-H2</strain>
    </source>
</reference>
<dbReference type="Proteomes" id="UP000442990">
    <property type="component" value="Unassembled WGS sequence"/>
</dbReference>
<keyword evidence="2" id="KW-1185">Reference proteome</keyword>
<organism evidence="1 2">
    <name type="scientific">Streptomyces triticiradicis</name>
    <dbReference type="NCBI Taxonomy" id="2651189"/>
    <lineage>
        <taxon>Bacteria</taxon>
        <taxon>Bacillati</taxon>
        <taxon>Actinomycetota</taxon>
        <taxon>Actinomycetes</taxon>
        <taxon>Kitasatosporales</taxon>
        <taxon>Streptomycetaceae</taxon>
        <taxon>Streptomyces</taxon>
    </lineage>
</organism>
<proteinExistence type="predicted"/>
<sequence length="118" mass="13029">MNKPNAAARHAAIAKYDRQGLSAQEIAAILGCTQRTVHRARAKRRADGDDWTWALPEPDEVAIERAAAGDQPAGLTWIERRAAYALCDQWGVPARITASRLGVTRQSVYYARSRRQAA</sequence>
<comment type="caution">
    <text evidence="1">The sequence shown here is derived from an EMBL/GenBank/DDBJ whole genome shotgun (WGS) entry which is preliminary data.</text>
</comment>
<evidence type="ECO:0000313" key="1">
    <source>
        <dbReference type="EMBL" id="KAB1979258.1"/>
    </source>
</evidence>
<accession>A0A7J5D740</accession>
<dbReference type="AlphaFoldDB" id="A0A7J5D740"/>
<name>A0A7J5D740_9ACTN</name>
<dbReference type="Gene3D" id="1.10.10.10">
    <property type="entry name" value="Winged helix-like DNA-binding domain superfamily/Winged helix DNA-binding domain"/>
    <property type="match status" value="1"/>
</dbReference>
<dbReference type="RefSeq" id="WP_151473708.1">
    <property type="nucleotide sequence ID" value="NZ_WBKG01000043.1"/>
</dbReference>
<evidence type="ECO:0000313" key="2">
    <source>
        <dbReference type="Proteomes" id="UP000442990"/>
    </source>
</evidence>
<gene>
    <name evidence="1" type="ORF">F8144_36450</name>
</gene>